<protein>
    <submittedName>
        <fullName evidence="2">Uncharacterized protein</fullName>
    </submittedName>
</protein>
<name>A0ABU8FMW3_9BACI</name>
<keyword evidence="3" id="KW-1185">Reference proteome</keyword>
<feature type="compositionally biased region" description="Polar residues" evidence="1">
    <location>
        <begin position="81"/>
        <end position="91"/>
    </location>
</feature>
<dbReference type="RefSeq" id="WP_336474165.1">
    <property type="nucleotide sequence ID" value="NZ_JBAWSX010000018.1"/>
</dbReference>
<dbReference type="Proteomes" id="UP001372526">
    <property type="component" value="Unassembled WGS sequence"/>
</dbReference>
<feature type="compositionally biased region" description="Basic and acidic residues" evidence="1">
    <location>
        <begin position="94"/>
        <end position="120"/>
    </location>
</feature>
<reference evidence="2 3" key="1">
    <citation type="submission" date="2024-01" db="EMBL/GenBank/DDBJ databases">
        <title>Seven novel Bacillus-like species.</title>
        <authorList>
            <person name="Liu G."/>
        </authorList>
    </citation>
    <scope>NUCLEOTIDE SEQUENCE [LARGE SCALE GENOMIC DNA]</scope>
    <source>
        <strain evidence="2 3">FJAT-51639</strain>
    </source>
</reference>
<evidence type="ECO:0000256" key="1">
    <source>
        <dbReference type="SAM" id="MobiDB-lite"/>
    </source>
</evidence>
<dbReference type="EMBL" id="JBAWSX010000018">
    <property type="protein sequence ID" value="MEI4803868.1"/>
    <property type="molecule type" value="Genomic_DNA"/>
</dbReference>
<evidence type="ECO:0000313" key="3">
    <source>
        <dbReference type="Proteomes" id="UP001372526"/>
    </source>
</evidence>
<organism evidence="2 3">
    <name type="scientific">Bacillus bruguierae</name>
    <dbReference type="NCBI Taxonomy" id="3127667"/>
    <lineage>
        <taxon>Bacteria</taxon>
        <taxon>Bacillati</taxon>
        <taxon>Bacillota</taxon>
        <taxon>Bacilli</taxon>
        <taxon>Bacillales</taxon>
        <taxon>Bacillaceae</taxon>
        <taxon>Bacillus</taxon>
    </lineage>
</organism>
<proteinExistence type="predicted"/>
<evidence type="ECO:0000313" key="2">
    <source>
        <dbReference type="EMBL" id="MEI4803868.1"/>
    </source>
</evidence>
<feature type="region of interest" description="Disordered" evidence="1">
    <location>
        <begin position="78"/>
        <end position="120"/>
    </location>
</feature>
<gene>
    <name evidence="2" type="ORF">WAZ07_22090</name>
</gene>
<sequence length="120" mass="14218">MVRKYTQYFERNGTRALQIIESEQILAFEDEVQEPNRILGYKIYFNNSDAETNTPLDEADTGDYNISIEDKTLIEIEPPFSQGQEDNSQRTNNHRSDRRATNRNYERKQRRNKIVDDAQK</sequence>
<accession>A0ABU8FMW3</accession>
<comment type="caution">
    <text evidence="2">The sequence shown here is derived from an EMBL/GenBank/DDBJ whole genome shotgun (WGS) entry which is preliminary data.</text>
</comment>